<comment type="subunit">
    <text evidence="4">Homodimer.</text>
</comment>
<dbReference type="HAMAP" id="MF_00171">
    <property type="entry name" value="TruA"/>
    <property type="match status" value="1"/>
</dbReference>
<keyword evidence="8" id="KW-1185">Reference proteome</keyword>
<dbReference type="Proteomes" id="UP001302274">
    <property type="component" value="Unassembled WGS sequence"/>
</dbReference>
<dbReference type="CDD" id="cd02570">
    <property type="entry name" value="PseudoU_synth_EcTruA"/>
    <property type="match status" value="1"/>
</dbReference>
<evidence type="ECO:0000256" key="3">
    <source>
        <dbReference type="ARBA" id="ARBA00023235"/>
    </source>
</evidence>
<comment type="function">
    <text evidence="4">Formation of pseudouridine at positions 38, 39 and 40 in the anticodon stem and loop of transfer RNAs.</text>
</comment>
<feature type="binding site" evidence="4">
    <location>
        <position position="110"/>
    </location>
    <ligand>
        <name>substrate</name>
    </ligand>
</feature>
<evidence type="ECO:0000256" key="4">
    <source>
        <dbReference type="HAMAP-Rule" id="MF_00171"/>
    </source>
</evidence>
<protein>
    <recommendedName>
        <fullName evidence="4">tRNA pseudouridine synthase A</fullName>
        <ecNumber evidence="4">5.4.99.12</ecNumber>
    </recommendedName>
    <alternativeName>
        <fullName evidence="4">tRNA pseudouridine(38-40) synthase</fullName>
    </alternativeName>
    <alternativeName>
        <fullName evidence="4">tRNA pseudouridylate synthase I</fullName>
    </alternativeName>
    <alternativeName>
        <fullName evidence="4">tRNA-uridine isomerase I</fullName>
    </alternativeName>
</protein>
<name>A0ABU5VQM8_9BACT</name>
<sequence length="267" mass="30278">MYYYKTTIQYEGTNYAGFQWQNDIQTVQSEFNTALSKILDGKFTTMAASRTDTGVHAMDQVVKITTDNPIKLSSFLESFNRILPSQIKCISAEPCDGLFRPSIASLSKEYRYFFTNKTQVSKEDTQFIANIANKLDIASMKICIQALIGTHDFCNFYSSGSNVKSTIREISFCELSEINPQDFFSNLELFQVPKGLHSCYQFKIEANGFLKQMIRHIVSALWMVGSGKLSADNFIILLNGPKSEKQLWKVASPNGLFLYRINYPSQS</sequence>
<comment type="caution">
    <text evidence="7">The sequence shown here is derived from an EMBL/GenBank/DDBJ whole genome shotgun (WGS) entry which is preliminary data.</text>
</comment>
<evidence type="ECO:0000256" key="2">
    <source>
        <dbReference type="ARBA" id="ARBA00022694"/>
    </source>
</evidence>
<feature type="active site" description="Nucleophile" evidence="4">
    <location>
        <position position="52"/>
    </location>
</feature>
<dbReference type="InterPro" id="IPR020095">
    <property type="entry name" value="PsdUridine_synth_TruA_C"/>
</dbReference>
<comment type="similarity">
    <text evidence="1 4 5">Belongs to the tRNA pseudouridine synthase TruA family.</text>
</comment>
<dbReference type="InterPro" id="IPR020097">
    <property type="entry name" value="PsdUridine_synth_TruA_a/b_dom"/>
</dbReference>
<dbReference type="Pfam" id="PF01416">
    <property type="entry name" value="PseudoU_synth_1"/>
    <property type="match status" value="2"/>
</dbReference>
<comment type="catalytic activity">
    <reaction evidence="4 5">
        <text>uridine(38/39/40) in tRNA = pseudouridine(38/39/40) in tRNA</text>
        <dbReference type="Rhea" id="RHEA:22376"/>
        <dbReference type="Rhea" id="RHEA-COMP:10085"/>
        <dbReference type="Rhea" id="RHEA-COMP:10087"/>
        <dbReference type="ChEBI" id="CHEBI:65314"/>
        <dbReference type="ChEBI" id="CHEBI:65315"/>
        <dbReference type="EC" id="5.4.99.12"/>
    </reaction>
</comment>
<dbReference type="PANTHER" id="PTHR11142:SF0">
    <property type="entry name" value="TRNA PSEUDOURIDINE SYNTHASE-LIKE 1"/>
    <property type="match status" value="1"/>
</dbReference>
<reference evidence="7 8" key="1">
    <citation type="submission" date="2023-11" db="EMBL/GenBank/DDBJ databases">
        <title>A Novel Polar Bacteriovorax (B. antarcticus) Isolated from the Biocrust in Antarctica.</title>
        <authorList>
            <person name="Mun W."/>
            <person name="Choi S.Y."/>
            <person name="Mitchell R.J."/>
        </authorList>
    </citation>
    <scope>NUCLEOTIDE SEQUENCE [LARGE SCALE GENOMIC DNA]</scope>
    <source>
        <strain evidence="7 8">PP10</strain>
    </source>
</reference>
<dbReference type="EC" id="5.4.99.12" evidence="4"/>
<accession>A0ABU5VQM8</accession>
<evidence type="ECO:0000256" key="5">
    <source>
        <dbReference type="RuleBase" id="RU003792"/>
    </source>
</evidence>
<dbReference type="InterPro" id="IPR020103">
    <property type="entry name" value="PsdUridine_synth_cat_dom_sf"/>
</dbReference>
<feature type="domain" description="Pseudouridine synthase I TruA alpha/beta" evidence="6">
    <location>
        <begin position="9"/>
        <end position="97"/>
    </location>
</feature>
<evidence type="ECO:0000313" key="8">
    <source>
        <dbReference type="Proteomes" id="UP001302274"/>
    </source>
</evidence>
<dbReference type="PIRSF" id="PIRSF001430">
    <property type="entry name" value="tRNA_psdUrid_synth"/>
    <property type="match status" value="1"/>
</dbReference>
<dbReference type="InterPro" id="IPR001406">
    <property type="entry name" value="PsdUridine_synth_TruA"/>
</dbReference>
<dbReference type="Gene3D" id="3.30.70.660">
    <property type="entry name" value="Pseudouridine synthase I, catalytic domain, C-terminal subdomain"/>
    <property type="match status" value="1"/>
</dbReference>
<organism evidence="7 8">
    <name type="scientific">Bacteriovorax antarcticus</name>
    <dbReference type="NCBI Taxonomy" id="3088717"/>
    <lineage>
        <taxon>Bacteria</taxon>
        <taxon>Pseudomonadati</taxon>
        <taxon>Bdellovibrionota</taxon>
        <taxon>Bacteriovoracia</taxon>
        <taxon>Bacteriovoracales</taxon>
        <taxon>Bacteriovoracaceae</taxon>
        <taxon>Bacteriovorax</taxon>
    </lineage>
</organism>
<proteinExistence type="inferred from homology"/>
<comment type="caution">
    <text evidence="4">Lacks conserved residue(s) required for the propagation of feature annotation.</text>
</comment>
<dbReference type="InterPro" id="IPR020094">
    <property type="entry name" value="TruA/RsuA/RluB/E/F_N"/>
</dbReference>
<dbReference type="Gene3D" id="3.30.70.580">
    <property type="entry name" value="Pseudouridine synthase I, catalytic domain, N-terminal subdomain"/>
    <property type="match status" value="1"/>
</dbReference>
<keyword evidence="2 4" id="KW-0819">tRNA processing</keyword>
<dbReference type="SUPFAM" id="SSF55120">
    <property type="entry name" value="Pseudouridine synthase"/>
    <property type="match status" value="1"/>
</dbReference>
<dbReference type="GO" id="GO:0160147">
    <property type="term" value="F:tRNA pseudouridine(38-40) synthase activity"/>
    <property type="evidence" value="ECO:0007669"/>
    <property type="project" value="UniProtKB-EC"/>
</dbReference>
<dbReference type="EMBL" id="JAYGJQ010000001">
    <property type="protein sequence ID" value="MEA9355342.1"/>
    <property type="molecule type" value="Genomic_DNA"/>
</dbReference>
<evidence type="ECO:0000256" key="1">
    <source>
        <dbReference type="ARBA" id="ARBA00009375"/>
    </source>
</evidence>
<dbReference type="RefSeq" id="WP_323574845.1">
    <property type="nucleotide sequence ID" value="NZ_JAYGJQ010000001.1"/>
</dbReference>
<evidence type="ECO:0000313" key="7">
    <source>
        <dbReference type="EMBL" id="MEA9355342.1"/>
    </source>
</evidence>
<gene>
    <name evidence="4 7" type="primary">truA</name>
    <name evidence="7" type="ORF">SHI21_03980</name>
</gene>
<dbReference type="PANTHER" id="PTHR11142">
    <property type="entry name" value="PSEUDOURIDYLATE SYNTHASE"/>
    <property type="match status" value="1"/>
</dbReference>
<dbReference type="NCBIfam" id="TIGR00071">
    <property type="entry name" value="hisT_truA"/>
    <property type="match status" value="1"/>
</dbReference>
<evidence type="ECO:0000259" key="6">
    <source>
        <dbReference type="Pfam" id="PF01416"/>
    </source>
</evidence>
<feature type="domain" description="Pseudouridine synthase I TruA alpha/beta" evidence="6">
    <location>
        <begin position="144"/>
        <end position="264"/>
    </location>
</feature>
<keyword evidence="3 4" id="KW-0413">Isomerase</keyword>